<dbReference type="EMBL" id="KN837650">
    <property type="protein sequence ID" value="KIJ23513.1"/>
    <property type="molecule type" value="Genomic_DNA"/>
</dbReference>
<sequence length="118" mass="13596">MFRYFTDEPIQRYWETGIVRQPRNLWNRRCQFCDVLLLTGERSGGVCCGKRGKYANVIPPLPALPAEFLWLARQPNISFLSRKLNILFSFAAMETTEAFPVLTGPLGFVAIQGRVYHR</sequence>
<organism evidence="1 2">
    <name type="scientific">Sphaerobolus stellatus (strain SS14)</name>
    <dbReference type="NCBI Taxonomy" id="990650"/>
    <lineage>
        <taxon>Eukaryota</taxon>
        <taxon>Fungi</taxon>
        <taxon>Dikarya</taxon>
        <taxon>Basidiomycota</taxon>
        <taxon>Agaricomycotina</taxon>
        <taxon>Agaricomycetes</taxon>
        <taxon>Phallomycetidae</taxon>
        <taxon>Geastrales</taxon>
        <taxon>Sphaerobolaceae</taxon>
        <taxon>Sphaerobolus</taxon>
    </lineage>
</organism>
<reference evidence="1 2" key="1">
    <citation type="submission" date="2014-06" db="EMBL/GenBank/DDBJ databases">
        <title>Evolutionary Origins and Diversification of the Mycorrhizal Mutualists.</title>
        <authorList>
            <consortium name="DOE Joint Genome Institute"/>
            <consortium name="Mycorrhizal Genomics Consortium"/>
            <person name="Kohler A."/>
            <person name="Kuo A."/>
            <person name="Nagy L.G."/>
            <person name="Floudas D."/>
            <person name="Copeland A."/>
            <person name="Barry K.W."/>
            <person name="Cichocki N."/>
            <person name="Veneault-Fourrey C."/>
            <person name="LaButti K."/>
            <person name="Lindquist E.A."/>
            <person name="Lipzen A."/>
            <person name="Lundell T."/>
            <person name="Morin E."/>
            <person name="Murat C."/>
            <person name="Riley R."/>
            <person name="Ohm R."/>
            <person name="Sun H."/>
            <person name="Tunlid A."/>
            <person name="Henrissat B."/>
            <person name="Grigoriev I.V."/>
            <person name="Hibbett D.S."/>
            <person name="Martin F."/>
        </authorList>
    </citation>
    <scope>NUCLEOTIDE SEQUENCE [LARGE SCALE GENOMIC DNA]</scope>
    <source>
        <strain evidence="1 2">SS14</strain>
    </source>
</reference>
<dbReference type="HOGENOM" id="CLU_160877_0_0_1"/>
<accession>A0A0C9T3R4</accession>
<evidence type="ECO:0000313" key="1">
    <source>
        <dbReference type="EMBL" id="KIJ23513.1"/>
    </source>
</evidence>
<dbReference type="Proteomes" id="UP000054279">
    <property type="component" value="Unassembled WGS sequence"/>
</dbReference>
<proteinExistence type="predicted"/>
<dbReference type="AlphaFoldDB" id="A0A0C9T3R4"/>
<evidence type="ECO:0000313" key="2">
    <source>
        <dbReference type="Proteomes" id="UP000054279"/>
    </source>
</evidence>
<protein>
    <submittedName>
        <fullName evidence="1">Uncharacterized protein</fullName>
    </submittedName>
</protein>
<feature type="non-terminal residue" evidence="1">
    <location>
        <position position="118"/>
    </location>
</feature>
<keyword evidence="2" id="KW-1185">Reference proteome</keyword>
<gene>
    <name evidence="1" type="ORF">M422DRAFT_195829</name>
</gene>
<name>A0A0C9T3R4_SPHS4</name>
<dbReference type="OrthoDB" id="3366231at2759"/>